<feature type="coiled-coil region" evidence="3">
    <location>
        <begin position="208"/>
        <end position="239"/>
    </location>
</feature>
<feature type="active site" evidence="2">
    <location>
        <position position="658"/>
    </location>
</feature>
<feature type="active site" evidence="2">
    <location>
        <position position="701"/>
    </location>
</feature>
<dbReference type="GO" id="GO:0006508">
    <property type="term" value="P:proteolysis"/>
    <property type="evidence" value="ECO:0007669"/>
    <property type="project" value="UniProtKB-KW"/>
</dbReference>
<keyword evidence="1 2" id="KW-0645">Protease</keyword>
<dbReference type="InterPro" id="IPR027417">
    <property type="entry name" value="P-loop_NTPase"/>
</dbReference>
<reference evidence="5 6" key="1">
    <citation type="submission" date="2019-03" db="EMBL/GenBank/DDBJ databases">
        <title>Genomic Encyclopedia of Type Strains, Phase IV (KMG-IV): sequencing the most valuable type-strain genomes for metagenomic binning, comparative biology and taxonomic classification.</title>
        <authorList>
            <person name="Goeker M."/>
        </authorList>
    </citation>
    <scope>NUCLEOTIDE SEQUENCE [LARGE SCALE GENOMIC DNA]</scope>
    <source>
        <strain evidence="5 6">DSM 24629</strain>
    </source>
</reference>
<evidence type="ECO:0000256" key="2">
    <source>
        <dbReference type="PROSITE-ProRule" id="PRU01122"/>
    </source>
</evidence>
<dbReference type="GO" id="GO:0004252">
    <property type="term" value="F:serine-type endopeptidase activity"/>
    <property type="evidence" value="ECO:0007669"/>
    <property type="project" value="UniProtKB-UniRule"/>
</dbReference>
<accession>A0A4R3MK44</accession>
<sequence>MKRKLKVSYEDLCINDLSKNLKINDMESEVQDKFLGQEKAIETLDFGLRVNSKGYNIYLTGEVGTHKKQYLIQYLEELSKSQPVPNDWCYVYNFKNELKPIAISLPAGKGRQFRDDVSFTIERLLNEINECVESEEYKEAVEKIKESYYDEGEKLLKYIKDRAKELGFYTQISDGGLYFVPVIEGKKISEKTYDDLSVEDQDKIINNLTSIEEESEMIMDKVKEYKKEADNRVKEYEDKTILNIIDTIIENLIMEYKEYNKISKYLIDLKDDLISQINVLINKEESDNDDLKALLNSIVKEDDEVPKKYSVNLLVDNSELEGAPIVNCINTNYNNIVGRVEFDNELGNLVTDFSKIQAGVLHQANGGYLIINASDVLTTSFVWDFIKKSLLTEKIEFENIREKLGGVPLKSVTPEAIPLNIKIILLGNQRLYQLLYYYDDDFSKLFKVLVEFDYEMTKTDQSIKEYETYIEKYIKEKNLLPINEKGKKRVLSYSSKLAGNRFKLSTKISNIENLLEEADYWARKDGEDKIYEEHIKKTINEKEKRVNFIKNKTHEMITSNKIKIDFNNSKVGQINGLAVMSYGESTFGKPTRITATTYMGQSGMINIEKEAGLSGSIHNKGINILSGYLGQKYAQEKPLSLTCSLCFEQNYSSIDGDSASSTELYAILSSLSEVPIKQYLAVTGSVDQRGNIQPIGGVTEKVEGFYDVCKTNGLTGKQGVIIPRDNVEELILNDEILEDIKKEKFHVYAIETIDEGIELLTGKKMTVIDELVKAKLEKYYRNRIGNDEA</sequence>
<dbReference type="GO" id="GO:0005524">
    <property type="term" value="F:ATP binding"/>
    <property type="evidence" value="ECO:0007669"/>
    <property type="project" value="InterPro"/>
</dbReference>
<dbReference type="EC" id="3.4.21.53" evidence="2"/>
<evidence type="ECO:0000313" key="5">
    <source>
        <dbReference type="EMBL" id="TCT13776.1"/>
    </source>
</evidence>
<comment type="catalytic activity">
    <reaction evidence="2">
        <text>Hydrolysis of proteins in presence of ATP.</text>
        <dbReference type="EC" id="3.4.21.53"/>
    </reaction>
</comment>
<dbReference type="SUPFAM" id="SSF54211">
    <property type="entry name" value="Ribosomal protein S5 domain 2-like"/>
    <property type="match status" value="1"/>
</dbReference>
<dbReference type="GO" id="GO:0030163">
    <property type="term" value="P:protein catabolic process"/>
    <property type="evidence" value="ECO:0007669"/>
    <property type="project" value="InterPro"/>
</dbReference>
<dbReference type="Pfam" id="PF13654">
    <property type="entry name" value="AAA_32"/>
    <property type="match status" value="1"/>
</dbReference>
<dbReference type="AlphaFoldDB" id="A0A4R3MK44"/>
<dbReference type="PROSITE" id="PS51786">
    <property type="entry name" value="LON_PROTEOLYTIC"/>
    <property type="match status" value="1"/>
</dbReference>
<keyword evidence="6" id="KW-1185">Reference proteome</keyword>
<keyword evidence="2" id="KW-0378">Hydrolase</keyword>
<dbReference type="PRINTS" id="PR00830">
    <property type="entry name" value="ENDOLAPTASE"/>
</dbReference>
<proteinExistence type="inferred from homology"/>
<organism evidence="5 6">
    <name type="scientific">Natranaerovirga pectinivora</name>
    <dbReference type="NCBI Taxonomy" id="682400"/>
    <lineage>
        <taxon>Bacteria</taxon>
        <taxon>Bacillati</taxon>
        <taxon>Bacillota</taxon>
        <taxon>Clostridia</taxon>
        <taxon>Lachnospirales</taxon>
        <taxon>Natranaerovirgaceae</taxon>
        <taxon>Natranaerovirga</taxon>
    </lineage>
</organism>
<evidence type="ECO:0000256" key="1">
    <source>
        <dbReference type="ARBA" id="ARBA00022670"/>
    </source>
</evidence>
<dbReference type="PANTHER" id="PTHR10046">
    <property type="entry name" value="ATP DEPENDENT LON PROTEASE FAMILY MEMBER"/>
    <property type="match status" value="1"/>
</dbReference>
<evidence type="ECO:0000256" key="3">
    <source>
        <dbReference type="SAM" id="Coils"/>
    </source>
</evidence>
<dbReference type="InterPro" id="IPR014721">
    <property type="entry name" value="Ribsml_uS5_D2-typ_fold_subgr"/>
</dbReference>
<dbReference type="InterPro" id="IPR046843">
    <property type="entry name" value="LonB_AAA-LID"/>
</dbReference>
<dbReference type="InterPro" id="IPR020568">
    <property type="entry name" value="Ribosomal_Su5_D2-typ_SF"/>
</dbReference>
<keyword evidence="2" id="KW-0720">Serine protease</keyword>
<dbReference type="Proteomes" id="UP000294902">
    <property type="component" value="Unassembled WGS sequence"/>
</dbReference>
<dbReference type="Pfam" id="PF20436">
    <property type="entry name" value="LonB_AAA-LID"/>
    <property type="match status" value="1"/>
</dbReference>
<dbReference type="InterPro" id="IPR046844">
    <property type="entry name" value="Lon-like_helical"/>
</dbReference>
<comment type="similarity">
    <text evidence="2">Belongs to the peptidase S16 family.</text>
</comment>
<dbReference type="Pfam" id="PF20437">
    <property type="entry name" value="LonC_helical"/>
    <property type="match status" value="1"/>
</dbReference>
<dbReference type="GO" id="GO:0004176">
    <property type="term" value="F:ATP-dependent peptidase activity"/>
    <property type="evidence" value="ECO:0007669"/>
    <property type="project" value="UniProtKB-UniRule"/>
</dbReference>
<dbReference type="Gene3D" id="3.30.230.10">
    <property type="match status" value="1"/>
</dbReference>
<evidence type="ECO:0000313" key="6">
    <source>
        <dbReference type="Proteomes" id="UP000294902"/>
    </source>
</evidence>
<dbReference type="EMBL" id="SMAL01000008">
    <property type="protein sequence ID" value="TCT13776.1"/>
    <property type="molecule type" value="Genomic_DNA"/>
</dbReference>
<evidence type="ECO:0000259" key="4">
    <source>
        <dbReference type="PROSITE" id="PS51786"/>
    </source>
</evidence>
<feature type="domain" description="Lon proteolytic" evidence="4">
    <location>
        <begin position="568"/>
        <end position="763"/>
    </location>
</feature>
<dbReference type="Pfam" id="PF05362">
    <property type="entry name" value="Lon_C"/>
    <property type="match status" value="1"/>
</dbReference>
<dbReference type="Gene3D" id="1.10.8.60">
    <property type="match status" value="1"/>
</dbReference>
<dbReference type="InterPro" id="IPR027065">
    <property type="entry name" value="Lon_Prtase"/>
</dbReference>
<protein>
    <recommendedName>
        <fullName evidence="2">endopeptidase La</fullName>
        <ecNumber evidence="2">3.4.21.53</ecNumber>
    </recommendedName>
</protein>
<comment type="caution">
    <text evidence="5">The sequence shown here is derived from an EMBL/GenBank/DDBJ whole genome shotgun (WGS) entry which is preliminary data.</text>
</comment>
<dbReference type="InterPro" id="IPR008269">
    <property type="entry name" value="Lon_proteolytic"/>
</dbReference>
<dbReference type="RefSeq" id="WP_165878559.1">
    <property type="nucleotide sequence ID" value="NZ_SMAL01000008.1"/>
</dbReference>
<dbReference type="InterPro" id="IPR041699">
    <property type="entry name" value="AAA_32"/>
</dbReference>
<keyword evidence="3" id="KW-0175">Coiled coil</keyword>
<dbReference type="Gene3D" id="3.40.50.300">
    <property type="entry name" value="P-loop containing nucleotide triphosphate hydrolases"/>
    <property type="match status" value="2"/>
</dbReference>
<gene>
    <name evidence="5" type="ORF">EDC18_10810</name>
</gene>
<name>A0A4R3MK44_9FIRM</name>